<evidence type="ECO:0000256" key="1">
    <source>
        <dbReference type="SAM" id="MobiDB-lite"/>
    </source>
</evidence>
<name>A0AAJ0LV35_9PEZI</name>
<dbReference type="InterPro" id="IPR013320">
    <property type="entry name" value="ConA-like_dom_sf"/>
</dbReference>
<dbReference type="InterPro" id="IPR041542">
    <property type="entry name" value="GH43_C2"/>
</dbReference>
<evidence type="ECO:0000313" key="3">
    <source>
        <dbReference type="EMBL" id="KAK3056436.1"/>
    </source>
</evidence>
<reference evidence="3" key="1">
    <citation type="submission" date="2023-04" db="EMBL/GenBank/DDBJ databases">
        <title>Black Yeasts Isolated from many extreme environments.</title>
        <authorList>
            <person name="Coleine C."/>
            <person name="Stajich J.E."/>
            <person name="Selbmann L."/>
        </authorList>
    </citation>
    <scope>NUCLEOTIDE SEQUENCE</scope>
    <source>
        <strain evidence="3">CCFEE 5312</strain>
    </source>
</reference>
<comment type="caution">
    <text evidence="3">The sequence shown here is derived from an EMBL/GenBank/DDBJ whole genome shotgun (WGS) entry which is preliminary data.</text>
</comment>
<dbReference type="Proteomes" id="UP001271007">
    <property type="component" value="Unassembled WGS sequence"/>
</dbReference>
<evidence type="ECO:0000259" key="2">
    <source>
        <dbReference type="Pfam" id="PF17851"/>
    </source>
</evidence>
<organism evidence="3 4">
    <name type="scientific">Extremus antarcticus</name>
    <dbReference type="NCBI Taxonomy" id="702011"/>
    <lineage>
        <taxon>Eukaryota</taxon>
        <taxon>Fungi</taxon>
        <taxon>Dikarya</taxon>
        <taxon>Ascomycota</taxon>
        <taxon>Pezizomycotina</taxon>
        <taxon>Dothideomycetes</taxon>
        <taxon>Dothideomycetidae</taxon>
        <taxon>Mycosphaerellales</taxon>
        <taxon>Extremaceae</taxon>
        <taxon>Extremus</taxon>
    </lineage>
</organism>
<sequence>MGREAVSTPVQWLEGEFPTYMNVCGVMTGDFQLPQTPSPSTVPEEGEGGLSEANDAINFEPGSTIPSHLFHWRLPVRKNYAVSPKDHANSLRLRSSVLNLTSFDGDSTRGLGQTFLARRQAHSLFRFSVDVECDGLLTREENEVGVTALQDQAQHFDISVAMLKTNGSGEATPHIRFRGIATRTYVLTERWNYVDEAFPLPSELMSQKVRLQVEAVNTTHYGFSAGLGGDNEDADMKVYGWTRGNYLIPYYSGVVVGAYATSNGKFGEGAFSAYVSRWRYTGIEQVRELPPDQLPVYWDTGNNAIGVPLTDACS</sequence>
<protein>
    <recommendedName>
        <fullName evidence="2">Beta-xylosidase C-terminal Concanavalin A-like domain-containing protein</fullName>
    </recommendedName>
</protein>
<dbReference type="Gene3D" id="2.60.120.200">
    <property type="match status" value="1"/>
</dbReference>
<dbReference type="SUPFAM" id="SSF49899">
    <property type="entry name" value="Concanavalin A-like lectins/glucanases"/>
    <property type="match status" value="1"/>
</dbReference>
<dbReference type="EMBL" id="JAWDJX010000006">
    <property type="protein sequence ID" value="KAK3056436.1"/>
    <property type="molecule type" value="Genomic_DNA"/>
</dbReference>
<evidence type="ECO:0000313" key="4">
    <source>
        <dbReference type="Proteomes" id="UP001271007"/>
    </source>
</evidence>
<feature type="domain" description="Beta-xylosidase C-terminal Concanavalin A-like" evidence="2">
    <location>
        <begin position="67"/>
        <end position="279"/>
    </location>
</feature>
<keyword evidence="4" id="KW-1185">Reference proteome</keyword>
<dbReference type="Pfam" id="PF17851">
    <property type="entry name" value="GH43_C2"/>
    <property type="match status" value="1"/>
</dbReference>
<accession>A0AAJ0LV35</accession>
<dbReference type="AlphaFoldDB" id="A0AAJ0LV35"/>
<feature type="region of interest" description="Disordered" evidence="1">
    <location>
        <begin position="31"/>
        <end position="50"/>
    </location>
</feature>
<gene>
    <name evidence="3" type="ORF">LTR09_002943</name>
</gene>
<proteinExistence type="predicted"/>